<name>A0A016SV73_9BILA</name>
<reference evidence="2" key="1">
    <citation type="journal article" date="2015" name="Nat. Genet.">
        <title>The genome and transcriptome of the zoonotic hookworm Ancylostoma ceylanicum identify infection-specific gene families.</title>
        <authorList>
            <person name="Schwarz E.M."/>
            <person name="Hu Y."/>
            <person name="Antoshechkin I."/>
            <person name="Miller M.M."/>
            <person name="Sternberg P.W."/>
            <person name="Aroian R.V."/>
        </authorList>
    </citation>
    <scope>NUCLEOTIDE SEQUENCE</scope>
    <source>
        <strain evidence="2">HY135</strain>
    </source>
</reference>
<evidence type="ECO:0000313" key="1">
    <source>
        <dbReference type="EMBL" id="EYB94312.1"/>
    </source>
</evidence>
<sequence length="67" mass="8103">MRIHGNDVYITCALISLLTFPSTTVERVISSFSKLYCEPERWRDRTQYKEEESLTHWKRFFSQIGWD</sequence>
<accession>A0A016SV73</accession>
<organism evidence="1 2">
    <name type="scientific">Ancylostoma ceylanicum</name>
    <dbReference type="NCBI Taxonomy" id="53326"/>
    <lineage>
        <taxon>Eukaryota</taxon>
        <taxon>Metazoa</taxon>
        <taxon>Ecdysozoa</taxon>
        <taxon>Nematoda</taxon>
        <taxon>Chromadorea</taxon>
        <taxon>Rhabditida</taxon>
        <taxon>Rhabditina</taxon>
        <taxon>Rhabditomorpha</taxon>
        <taxon>Strongyloidea</taxon>
        <taxon>Ancylostomatidae</taxon>
        <taxon>Ancylostomatinae</taxon>
        <taxon>Ancylostoma</taxon>
    </lineage>
</organism>
<dbReference type="EMBL" id="JARK01001509">
    <property type="protein sequence ID" value="EYB94312.1"/>
    <property type="molecule type" value="Genomic_DNA"/>
</dbReference>
<dbReference type="AlphaFoldDB" id="A0A016SV73"/>
<proteinExistence type="predicted"/>
<evidence type="ECO:0000313" key="2">
    <source>
        <dbReference type="Proteomes" id="UP000024635"/>
    </source>
</evidence>
<dbReference type="Proteomes" id="UP000024635">
    <property type="component" value="Unassembled WGS sequence"/>
</dbReference>
<keyword evidence="2" id="KW-1185">Reference proteome</keyword>
<comment type="caution">
    <text evidence="1">The sequence shown here is derived from an EMBL/GenBank/DDBJ whole genome shotgun (WGS) entry which is preliminary data.</text>
</comment>
<protein>
    <submittedName>
        <fullName evidence="1">Uncharacterized protein</fullName>
    </submittedName>
</protein>
<gene>
    <name evidence="1" type="primary">Acey_s0173.g414</name>
    <name evidence="1" type="ORF">Y032_0173g414</name>
</gene>